<proteinExistence type="predicted"/>
<evidence type="ECO:0000313" key="2">
    <source>
        <dbReference type="Proteomes" id="UP001141253"/>
    </source>
</evidence>
<reference evidence="1" key="2">
    <citation type="journal article" date="2023" name="Int. J. Mol. Sci.">
        <title>De Novo Assembly and Annotation of 11 Diverse Shrub Willow (Salix) Genomes Reveals Novel Gene Organization in Sex-Linked Regions.</title>
        <authorList>
            <person name="Hyden B."/>
            <person name="Feng K."/>
            <person name="Yates T.B."/>
            <person name="Jawdy S."/>
            <person name="Cereghino C."/>
            <person name="Smart L.B."/>
            <person name="Muchero W."/>
        </authorList>
    </citation>
    <scope>NUCLEOTIDE SEQUENCE</scope>
    <source>
        <tissue evidence="1">Shoot tip</tissue>
    </source>
</reference>
<organism evidence="1 2">
    <name type="scientific">Salix suchowensis</name>
    <dbReference type="NCBI Taxonomy" id="1278906"/>
    <lineage>
        <taxon>Eukaryota</taxon>
        <taxon>Viridiplantae</taxon>
        <taxon>Streptophyta</taxon>
        <taxon>Embryophyta</taxon>
        <taxon>Tracheophyta</taxon>
        <taxon>Spermatophyta</taxon>
        <taxon>Magnoliopsida</taxon>
        <taxon>eudicotyledons</taxon>
        <taxon>Gunneridae</taxon>
        <taxon>Pentapetalae</taxon>
        <taxon>rosids</taxon>
        <taxon>fabids</taxon>
        <taxon>Malpighiales</taxon>
        <taxon>Salicaceae</taxon>
        <taxon>Saliceae</taxon>
        <taxon>Salix</taxon>
    </lineage>
</organism>
<dbReference type="Proteomes" id="UP001141253">
    <property type="component" value="Chromosome 2"/>
</dbReference>
<reference evidence="1" key="1">
    <citation type="submission" date="2022-10" db="EMBL/GenBank/DDBJ databases">
        <authorList>
            <person name="Hyden B.L."/>
            <person name="Feng K."/>
            <person name="Yates T."/>
            <person name="Jawdy S."/>
            <person name="Smart L.B."/>
            <person name="Muchero W."/>
        </authorList>
    </citation>
    <scope>NUCLEOTIDE SEQUENCE</scope>
    <source>
        <tissue evidence="1">Shoot tip</tissue>
    </source>
</reference>
<dbReference type="EMBL" id="JAPFFI010000006">
    <property type="protein sequence ID" value="KAJ6391983.1"/>
    <property type="molecule type" value="Genomic_DNA"/>
</dbReference>
<name>A0ABQ9C114_9ROSI</name>
<gene>
    <name evidence="1" type="ORF">OIU77_025861</name>
</gene>
<accession>A0ABQ9C114</accession>
<protein>
    <submittedName>
        <fullName evidence="1">Uncharacterized protein</fullName>
    </submittedName>
</protein>
<evidence type="ECO:0000313" key="1">
    <source>
        <dbReference type="EMBL" id="KAJ6391983.1"/>
    </source>
</evidence>
<sequence length="101" mass="11785">MLQSPFQRFFKWELLIGIPSRNTSKDKHQEVPTSEISLEFDTLQTEYEELMAITHLIEGICRRNHLRGIRRLEKLVNTVDGLESALQLKISKEEMVVVYPA</sequence>
<comment type="caution">
    <text evidence="1">The sequence shown here is derived from an EMBL/GenBank/DDBJ whole genome shotgun (WGS) entry which is preliminary data.</text>
</comment>
<keyword evidence="2" id="KW-1185">Reference proteome</keyword>